<dbReference type="Pfam" id="PF04773">
    <property type="entry name" value="FecR"/>
    <property type="match status" value="1"/>
</dbReference>
<organism evidence="4 5">
    <name type="scientific">Splendidivirga corallicola</name>
    <dbReference type="NCBI Taxonomy" id="3051826"/>
    <lineage>
        <taxon>Bacteria</taxon>
        <taxon>Pseudomonadati</taxon>
        <taxon>Bacteroidota</taxon>
        <taxon>Cytophagia</taxon>
        <taxon>Cytophagales</taxon>
        <taxon>Splendidivirgaceae</taxon>
        <taxon>Splendidivirga</taxon>
    </lineage>
</organism>
<evidence type="ECO:0000259" key="3">
    <source>
        <dbReference type="Pfam" id="PF16344"/>
    </source>
</evidence>
<gene>
    <name evidence="4" type="ORF">QQ008_02205</name>
</gene>
<dbReference type="PANTHER" id="PTHR30273">
    <property type="entry name" value="PERIPLASMIC SIGNAL SENSOR AND SIGMA FACTOR ACTIVATOR FECR-RELATED"/>
    <property type="match status" value="1"/>
</dbReference>
<dbReference type="PIRSF" id="PIRSF018266">
    <property type="entry name" value="FecR"/>
    <property type="match status" value="1"/>
</dbReference>
<sequence>MSDLKLRSLLEKYYNGETSREEDELLLKLLEREDLPKEFYPDRAQFDYFEVSKKEELPRKWEIDLEQNLFNAVKAGKRPVHWFLKAAAVLVILFGITILVYQYQNKEMVWNEITSSDQQKEVILPDGSKILLNENSVIRFPEHFEKHQREVFIVGEAFFDVAHKDDWPFMVHAQNTITEVLGTTFNIRSYAKENNIEVVVLSGKVAFSSLKSDLQEKVFLNPGNSANFDKLKNSISKFEKSDPNSIAWKTNRLVFQDDLLDNVIKILENHFHINIEVINKELLNCHFRGTFENEDIKHILEVMAFTMNVSYKQKNGNTFELTGNGCSENKN</sequence>
<name>A0ABT8KHF4_9BACT</name>
<comment type="caution">
    <text evidence="4">The sequence shown here is derived from an EMBL/GenBank/DDBJ whole genome shotgun (WGS) entry which is preliminary data.</text>
</comment>
<keyword evidence="1" id="KW-0812">Transmembrane</keyword>
<reference evidence="4" key="1">
    <citation type="submission" date="2023-06" db="EMBL/GenBank/DDBJ databases">
        <title>Genomic of Parafulvivirga corallium.</title>
        <authorList>
            <person name="Wang G."/>
        </authorList>
    </citation>
    <scope>NUCLEOTIDE SEQUENCE</scope>
    <source>
        <strain evidence="4">BMA10</strain>
    </source>
</reference>
<keyword evidence="5" id="KW-1185">Reference proteome</keyword>
<proteinExistence type="predicted"/>
<dbReference type="EMBL" id="JAUJEA010000001">
    <property type="protein sequence ID" value="MDN5200146.1"/>
    <property type="molecule type" value="Genomic_DNA"/>
</dbReference>
<accession>A0ABT8KHF4</accession>
<protein>
    <submittedName>
        <fullName evidence="4">FecR domain-containing protein</fullName>
    </submittedName>
</protein>
<dbReference type="InterPro" id="IPR006860">
    <property type="entry name" value="FecR"/>
</dbReference>
<evidence type="ECO:0000256" key="1">
    <source>
        <dbReference type="SAM" id="Phobius"/>
    </source>
</evidence>
<evidence type="ECO:0000313" key="4">
    <source>
        <dbReference type="EMBL" id="MDN5200146.1"/>
    </source>
</evidence>
<keyword evidence="1" id="KW-0472">Membrane</keyword>
<dbReference type="PANTHER" id="PTHR30273:SF2">
    <property type="entry name" value="PROTEIN FECR"/>
    <property type="match status" value="1"/>
</dbReference>
<evidence type="ECO:0000313" key="5">
    <source>
        <dbReference type="Proteomes" id="UP001172082"/>
    </source>
</evidence>
<dbReference type="Gene3D" id="3.55.50.30">
    <property type="match status" value="1"/>
</dbReference>
<feature type="domain" description="Protein FecR C-terminal" evidence="3">
    <location>
        <begin position="252"/>
        <end position="318"/>
    </location>
</feature>
<feature type="domain" description="FecR protein" evidence="2">
    <location>
        <begin position="114"/>
        <end position="205"/>
    </location>
</feature>
<evidence type="ECO:0000259" key="2">
    <source>
        <dbReference type="Pfam" id="PF04773"/>
    </source>
</evidence>
<dbReference type="Pfam" id="PF16344">
    <property type="entry name" value="FecR_C"/>
    <property type="match status" value="1"/>
</dbReference>
<dbReference type="RefSeq" id="WP_346750172.1">
    <property type="nucleotide sequence ID" value="NZ_JAUJEA010000001.1"/>
</dbReference>
<feature type="transmembrane region" description="Helical" evidence="1">
    <location>
        <begin position="82"/>
        <end position="103"/>
    </location>
</feature>
<dbReference type="Gene3D" id="2.60.120.1440">
    <property type="match status" value="1"/>
</dbReference>
<dbReference type="InterPro" id="IPR032508">
    <property type="entry name" value="FecR_C"/>
</dbReference>
<dbReference type="Proteomes" id="UP001172082">
    <property type="component" value="Unassembled WGS sequence"/>
</dbReference>
<keyword evidence="1" id="KW-1133">Transmembrane helix</keyword>
<dbReference type="InterPro" id="IPR012373">
    <property type="entry name" value="Ferrdict_sens_TM"/>
</dbReference>